<reference evidence="7" key="1">
    <citation type="submission" date="2022-06" db="EMBL/GenBank/DDBJ databases">
        <title>New cyanobacteria of genus Symplocastrum in benthos of Lake Baikal.</title>
        <authorList>
            <person name="Sorokovikova E."/>
            <person name="Tikhonova I."/>
            <person name="Krasnopeev A."/>
            <person name="Evseev P."/>
            <person name="Gladkikh A."/>
            <person name="Belykh O."/>
        </authorList>
    </citation>
    <scope>NUCLEOTIDE SEQUENCE</scope>
    <source>
        <strain evidence="7">BBK-W-15</strain>
    </source>
</reference>
<keyword evidence="8" id="KW-1185">Reference proteome</keyword>
<evidence type="ECO:0000256" key="2">
    <source>
        <dbReference type="ARBA" id="ARBA00022485"/>
    </source>
</evidence>
<dbReference type="EMBL" id="JAMZMM010000089">
    <property type="protein sequence ID" value="MCP2729030.1"/>
    <property type="molecule type" value="Genomic_DNA"/>
</dbReference>
<keyword evidence="3" id="KW-0949">S-adenosyl-L-methionine</keyword>
<keyword evidence="5" id="KW-0408">Iron</keyword>
<dbReference type="PANTHER" id="PTHR30352:SF2">
    <property type="entry name" value="ANAEROBIC RIBONUCLEOSIDE-TRIPHOSPHATE REDUCTASE-ACTIVATING PROTEIN"/>
    <property type="match status" value="1"/>
</dbReference>
<dbReference type="SUPFAM" id="SSF102114">
    <property type="entry name" value="Radical SAM enzymes"/>
    <property type="match status" value="1"/>
</dbReference>
<evidence type="ECO:0000313" key="7">
    <source>
        <dbReference type="EMBL" id="MCP2729030.1"/>
    </source>
</evidence>
<dbReference type="AlphaFoldDB" id="A0AAE3KLZ7"/>
<dbReference type="Gene3D" id="3.20.20.70">
    <property type="entry name" value="Aldolase class I"/>
    <property type="match status" value="1"/>
</dbReference>
<comment type="cofactor">
    <cofactor evidence="1">
        <name>[4Fe-4S] cluster</name>
        <dbReference type="ChEBI" id="CHEBI:49883"/>
    </cofactor>
</comment>
<evidence type="ECO:0000256" key="1">
    <source>
        <dbReference type="ARBA" id="ARBA00001966"/>
    </source>
</evidence>
<accession>A0AAE3KLZ7</accession>
<dbReference type="SFLD" id="SFLDS00029">
    <property type="entry name" value="Radical_SAM"/>
    <property type="match status" value="1"/>
</dbReference>
<evidence type="ECO:0000256" key="4">
    <source>
        <dbReference type="ARBA" id="ARBA00022723"/>
    </source>
</evidence>
<dbReference type="Proteomes" id="UP001204953">
    <property type="component" value="Unassembled WGS sequence"/>
</dbReference>
<evidence type="ECO:0000256" key="5">
    <source>
        <dbReference type="ARBA" id="ARBA00023004"/>
    </source>
</evidence>
<dbReference type="SFLD" id="SFLDF00299">
    <property type="entry name" value="anaerobic_ribonucleoside-triph"/>
    <property type="match status" value="1"/>
</dbReference>
<keyword evidence="6" id="KW-0411">Iron-sulfur</keyword>
<proteinExistence type="predicted"/>
<organism evidence="7 8">
    <name type="scientific">Limnofasciculus baicalensis BBK-W-15</name>
    <dbReference type="NCBI Taxonomy" id="2699891"/>
    <lineage>
        <taxon>Bacteria</taxon>
        <taxon>Bacillati</taxon>
        <taxon>Cyanobacteriota</taxon>
        <taxon>Cyanophyceae</taxon>
        <taxon>Coleofasciculales</taxon>
        <taxon>Coleofasciculaceae</taxon>
        <taxon>Limnofasciculus</taxon>
        <taxon>Limnofasciculus baicalensis</taxon>
    </lineage>
</organism>
<dbReference type="GO" id="GO:0043365">
    <property type="term" value="F:[formate-C-acetyltransferase]-activating enzyme activity"/>
    <property type="evidence" value="ECO:0007669"/>
    <property type="project" value="InterPro"/>
</dbReference>
<protein>
    <submittedName>
        <fullName evidence="7">Radical SAM protein</fullName>
    </submittedName>
</protein>
<dbReference type="GO" id="GO:0004748">
    <property type="term" value="F:ribonucleoside-diphosphate reductase activity, thioredoxin disulfide as acceptor"/>
    <property type="evidence" value="ECO:0007669"/>
    <property type="project" value="TreeGrafter"/>
</dbReference>
<dbReference type="InterPro" id="IPR058240">
    <property type="entry name" value="rSAM_sf"/>
</dbReference>
<dbReference type="GO" id="GO:0051539">
    <property type="term" value="F:4 iron, 4 sulfur cluster binding"/>
    <property type="evidence" value="ECO:0007669"/>
    <property type="project" value="UniProtKB-KW"/>
</dbReference>
<dbReference type="Pfam" id="PF13353">
    <property type="entry name" value="Fer4_12"/>
    <property type="match status" value="1"/>
</dbReference>
<dbReference type="PANTHER" id="PTHR30352">
    <property type="entry name" value="PYRUVATE FORMATE-LYASE-ACTIVATING ENZYME"/>
    <property type="match status" value="1"/>
</dbReference>
<evidence type="ECO:0000256" key="6">
    <source>
        <dbReference type="ARBA" id="ARBA00023014"/>
    </source>
</evidence>
<dbReference type="RefSeq" id="WP_254011819.1">
    <property type="nucleotide sequence ID" value="NZ_JAMZMM010000089.1"/>
</dbReference>
<dbReference type="InterPro" id="IPR007197">
    <property type="entry name" value="rSAM"/>
</dbReference>
<evidence type="ECO:0000313" key="8">
    <source>
        <dbReference type="Proteomes" id="UP001204953"/>
    </source>
</evidence>
<evidence type="ECO:0000256" key="3">
    <source>
        <dbReference type="ARBA" id="ARBA00022691"/>
    </source>
</evidence>
<dbReference type="InterPro" id="IPR012837">
    <property type="entry name" value="NrdG"/>
</dbReference>
<comment type="caution">
    <text evidence="7">The sequence shown here is derived from an EMBL/GenBank/DDBJ whole genome shotgun (WGS) entry which is preliminary data.</text>
</comment>
<keyword evidence="4" id="KW-0479">Metal-binding</keyword>
<dbReference type="InterPro" id="IPR034457">
    <property type="entry name" value="Organic_radical-activating"/>
</dbReference>
<dbReference type="GO" id="GO:0046872">
    <property type="term" value="F:metal ion binding"/>
    <property type="evidence" value="ECO:0007669"/>
    <property type="project" value="UniProtKB-KW"/>
</dbReference>
<gene>
    <name evidence="7" type="ORF">NJ959_11235</name>
</gene>
<sequence length="205" mass="22903">MAISSQIRVATYLPESYSNGPGCRAVIWVQGCPKRCPGCWNPDFLSPKGGTVWTVQQALEKLTHSQAIEGITLLGGEPFSQAESLSNLCAQIRQRGLSVMAYSGWTLAELTRMGSPQIDLLASCDLLVDGEFVVEEAAPLLWRGSRNQQVHFLTERYLHLQEQINDYYRDFEILIQDEKLILTGDPPAGVLQILQKLLPQGEWQE</sequence>
<dbReference type="InterPro" id="IPR013785">
    <property type="entry name" value="Aldolase_TIM"/>
</dbReference>
<keyword evidence="2" id="KW-0004">4Fe-4S</keyword>
<name>A0AAE3KLZ7_9CYAN</name>
<dbReference type="SFLD" id="SFLDG01063">
    <property type="entry name" value="activating_enzymes__group_1"/>
    <property type="match status" value="1"/>
</dbReference>
<dbReference type="SFLD" id="SFLDG01066">
    <property type="entry name" value="organic_radical-activating_enz"/>
    <property type="match status" value="1"/>
</dbReference>